<feature type="region of interest" description="Disordered" evidence="1">
    <location>
        <begin position="65"/>
        <end position="87"/>
    </location>
</feature>
<evidence type="ECO:0000256" key="1">
    <source>
        <dbReference type="SAM" id="MobiDB-lite"/>
    </source>
</evidence>
<feature type="region of interest" description="Disordered" evidence="1">
    <location>
        <begin position="125"/>
        <end position="159"/>
    </location>
</feature>
<name>A0AAV4M6Q0_CAEEX</name>
<feature type="compositionally biased region" description="Basic residues" evidence="1">
    <location>
        <begin position="1"/>
        <end position="12"/>
    </location>
</feature>
<comment type="caution">
    <text evidence="2">The sequence shown here is derived from an EMBL/GenBank/DDBJ whole genome shotgun (WGS) entry which is preliminary data.</text>
</comment>
<dbReference type="Proteomes" id="UP001054945">
    <property type="component" value="Unassembled WGS sequence"/>
</dbReference>
<evidence type="ECO:0000313" key="3">
    <source>
        <dbReference type="Proteomes" id="UP001054945"/>
    </source>
</evidence>
<evidence type="ECO:0000313" key="2">
    <source>
        <dbReference type="EMBL" id="GIX67563.1"/>
    </source>
</evidence>
<proteinExistence type="predicted"/>
<gene>
    <name evidence="2" type="primary">AVEN_259860_1</name>
    <name evidence="2" type="ORF">CEXT_247871</name>
</gene>
<dbReference type="EMBL" id="BPLR01019414">
    <property type="protein sequence ID" value="GIX67563.1"/>
    <property type="molecule type" value="Genomic_DNA"/>
</dbReference>
<keyword evidence="3" id="KW-1185">Reference proteome</keyword>
<reference evidence="2 3" key="1">
    <citation type="submission" date="2021-06" db="EMBL/GenBank/DDBJ databases">
        <title>Caerostris extrusa draft genome.</title>
        <authorList>
            <person name="Kono N."/>
            <person name="Arakawa K."/>
        </authorList>
    </citation>
    <scope>NUCLEOTIDE SEQUENCE [LARGE SCALE GENOMIC DNA]</scope>
</reference>
<dbReference type="AlphaFoldDB" id="A0AAV4M6Q0"/>
<feature type="compositionally biased region" description="Basic and acidic residues" evidence="1">
    <location>
        <begin position="129"/>
        <end position="141"/>
    </location>
</feature>
<accession>A0AAV4M6Q0</accession>
<organism evidence="2 3">
    <name type="scientific">Caerostris extrusa</name>
    <name type="common">Bark spider</name>
    <name type="synonym">Caerostris bankana</name>
    <dbReference type="NCBI Taxonomy" id="172846"/>
    <lineage>
        <taxon>Eukaryota</taxon>
        <taxon>Metazoa</taxon>
        <taxon>Ecdysozoa</taxon>
        <taxon>Arthropoda</taxon>
        <taxon>Chelicerata</taxon>
        <taxon>Arachnida</taxon>
        <taxon>Araneae</taxon>
        <taxon>Araneomorphae</taxon>
        <taxon>Entelegynae</taxon>
        <taxon>Araneoidea</taxon>
        <taxon>Araneidae</taxon>
        <taxon>Caerostris</taxon>
    </lineage>
</organism>
<protein>
    <submittedName>
        <fullName evidence="2">Uncharacterized protein</fullName>
    </submittedName>
</protein>
<sequence length="159" mass="17749">MYGRAKTVRIGKWRWPPPRDDGAPPVSFLEFKQAAKQKKDSRDDGMEFQEFSGMEAAVGSSVVDSSTSVAMQGSHEQVKKSQSLDDLKEEDTDIVRAFEGNDKPSPGSIGKLRISSEMKAKLEQLTMDHSVRSTNKKETRAKVFPIEEPEEDSKKGSRN</sequence>
<feature type="compositionally biased region" description="Basic and acidic residues" evidence="1">
    <location>
        <begin position="76"/>
        <end position="86"/>
    </location>
</feature>
<feature type="region of interest" description="Disordered" evidence="1">
    <location>
        <begin position="1"/>
        <end position="25"/>
    </location>
</feature>